<dbReference type="EMBL" id="QSKV01000006">
    <property type="protein sequence ID" value="RHE92124.1"/>
    <property type="molecule type" value="Genomic_DNA"/>
</dbReference>
<dbReference type="InterPro" id="IPR007345">
    <property type="entry name" value="Polysacch_pyruvyl_Trfase"/>
</dbReference>
<evidence type="ECO:0000313" key="2">
    <source>
        <dbReference type="EMBL" id="RHE92124.1"/>
    </source>
</evidence>
<dbReference type="Pfam" id="PF04230">
    <property type="entry name" value="PS_pyruv_trans"/>
    <property type="match status" value="1"/>
</dbReference>
<protein>
    <recommendedName>
        <fullName evidence="1">Polysaccharide pyruvyl transferase domain-containing protein</fullName>
    </recommendedName>
</protein>
<evidence type="ECO:0000259" key="1">
    <source>
        <dbReference type="Pfam" id="PF04230"/>
    </source>
</evidence>
<sequence length="359" mass="41268">MNYGLLVTSPIGPYKNIGDYMQSLAALQFTPSPYCYVEKEKISEFNSKEKTKVIMNAWYIWHPENWPPKENCIDPLLTSMHITPLRAEEMLHNGGKEYLINHGPVGCRDTKTVEILRDNGVPAFFSGCLTLTLGRNYKYNGVKKGVVFVDPYIAPLRYSDENGTIYYPGNVFRAIFYWILNPIRISKLAQKSYFKGRLFFQAFYNASMFYHAYSKMFDDETILNAEYITHILPVAKDLSQDDLLAIAEKLLKKYAKSNYVVTSRIHCALPCIGVETPVIFVLSEMMNSERNLFGSPSRFGGLIDFFRVANYSKGRVETDDNELSQLGKLNITSKFSNKENWIDFKNKMVDQCLSFMKKE</sequence>
<dbReference type="AlphaFoldDB" id="A0A414LC42"/>
<feature type="domain" description="Polysaccharide pyruvyl transferase" evidence="1">
    <location>
        <begin position="103"/>
        <end position="281"/>
    </location>
</feature>
<dbReference type="RefSeq" id="WP_118222093.1">
    <property type="nucleotide sequence ID" value="NZ_JADNIJ010000004.1"/>
</dbReference>
<comment type="caution">
    <text evidence="2">The sequence shown here is derived from an EMBL/GenBank/DDBJ whole genome shotgun (WGS) entry which is preliminary data.</text>
</comment>
<gene>
    <name evidence="2" type="ORF">DW712_11220</name>
</gene>
<proteinExistence type="predicted"/>
<accession>A0A414LC42</accession>
<name>A0A414LC42_9BACE</name>
<organism evidence="2 3">
    <name type="scientific">Bacteroides intestinalis</name>
    <dbReference type="NCBI Taxonomy" id="329854"/>
    <lineage>
        <taxon>Bacteria</taxon>
        <taxon>Pseudomonadati</taxon>
        <taxon>Bacteroidota</taxon>
        <taxon>Bacteroidia</taxon>
        <taxon>Bacteroidales</taxon>
        <taxon>Bacteroidaceae</taxon>
        <taxon>Bacteroides</taxon>
    </lineage>
</organism>
<evidence type="ECO:0000313" key="3">
    <source>
        <dbReference type="Proteomes" id="UP000285650"/>
    </source>
</evidence>
<dbReference type="Proteomes" id="UP000285650">
    <property type="component" value="Unassembled WGS sequence"/>
</dbReference>
<reference evidence="2 3" key="1">
    <citation type="submission" date="2018-08" db="EMBL/GenBank/DDBJ databases">
        <title>A genome reference for cultivated species of the human gut microbiota.</title>
        <authorList>
            <person name="Zou Y."/>
            <person name="Xue W."/>
            <person name="Luo G."/>
        </authorList>
    </citation>
    <scope>NUCLEOTIDE SEQUENCE [LARGE SCALE GENOMIC DNA]</scope>
    <source>
        <strain evidence="2 3">AM27-17</strain>
    </source>
</reference>